<keyword evidence="5" id="KW-0805">Transcription regulation</keyword>
<dbReference type="EMBL" id="KV907494">
    <property type="protein sequence ID" value="OOF99455.1"/>
    <property type="molecule type" value="Genomic_DNA"/>
</dbReference>
<evidence type="ECO:0000256" key="3">
    <source>
        <dbReference type="ARBA" id="ARBA00011837"/>
    </source>
</evidence>
<feature type="region of interest" description="Disordered" evidence="11">
    <location>
        <begin position="30"/>
        <end position="119"/>
    </location>
</feature>
<evidence type="ECO:0000256" key="9">
    <source>
        <dbReference type="ARBA" id="ARBA00025687"/>
    </source>
</evidence>
<evidence type="ECO:0000256" key="6">
    <source>
        <dbReference type="ARBA" id="ARBA00023159"/>
    </source>
</evidence>
<dbReference type="AlphaFoldDB" id="A0A1R3RY72"/>
<gene>
    <name evidence="12" type="ORF">ASPCADRAFT_503497</name>
</gene>
<organism evidence="12 13">
    <name type="scientific">Aspergillus carbonarius (strain ITEM 5010)</name>
    <dbReference type="NCBI Taxonomy" id="602072"/>
    <lineage>
        <taxon>Eukaryota</taxon>
        <taxon>Fungi</taxon>
        <taxon>Dikarya</taxon>
        <taxon>Ascomycota</taxon>
        <taxon>Pezizomycotina</taxon>
        <taxon>Eurotiomycetes</taxon>
        <taxon>Eurotiomycetidae</taxon>
        <taxon>Eurotiales</taxon>
        <taxon>Aspergillaceae</taxon>
        <taxon>Aspergillus</taxon>
        <taxon>Aspergillus subgen. Circumdati</taxon>
    </lineage>
</organism>
<name>A0A1R3RY72_ASPC5</name>
<evidence type="ECO:0000313" key="12">
    <source>
        <dbReference type="EMBL" id="OOF99455.1"/>
    </source>
</evidence>
<comment type="subcellular location">
    <subcellularLocation>
        <location evidence="1">Nucleus</location>
    </subcellularLocation>
</comment>
<dbReference type="Proteomes" id="UP000188318">
    <property type="component" value="Unassembled WGS sequence"/>
</dbReference>
<evidence type="ECO:0000256" key="4">
    <source>
        <dbReference type="ARBA" id="ARBA00019691"/>
    </source>
</evidence>
<keyword evidence="6" id="KW-0010">Activator</keyword>
<comment type="function">
    <text evidence="9">Component of the Mediator complex, a coactivator involved in the regulated transcription of nearly all RNA polymerase II-dependent genes. Mediator functions as a bridge to convey information from gene-specific regulatory proteins to the basal RNA polymerase II transcription machinery. Mediator is recruited to promoters by direct interactions with regulatory proteins and serves as a scaffold for the assembly of a functional preinitiation complex with RNA polymerase II and the general transcription factors.</text>
</comment>
<protein>
    <recommendedName>
        <fullName evidence="4">Mediator of RNA polymerase II transcription subunit 21</fullName>
    </recommendedName>
    <alternativeName>
        <fullName evidence="10">Mediator complex subunit 21</fullName>
    </alternativeName>
</protein>
<comment type="similarity">
    <text evidence="2">Belongs to the Mediator complex subunit 21 family.</text>
</comment>
<evidence type="ECO:0000256" key="5">
    <source>
        <dbReference type="ARBA" id="ARBA00023015"/>
    </source>
</evidence>
<evidence type="ECO:0000256" key="7">
    <source>
        <dbReference type="ARBA" id="ARBA00023163"/>
    </source>
</evidence>
<dbReference type="Gene3D" id="6.10.280.10">
    <property type="entry name" value="Mediator complex, subunit Med21"/>
    <property type="match status" value="1"/>
</dbReference>
<evidence type="ECO:0000256" key="2">
    <source>
        <dbReference type="ARBA" id="ARBA00005770"/>
    </source>
</evidence>
<evidence type="ECO:0000313" key="13">
    <source>
        <dbReference type="Proteomes" id="UP000188318"/>
    </source>
</evidence>
<dbReference type="STRING" id="602072.A0A1R3RY72"/>
<keyword evidence="8" id="KW-0539">Nucleus</keyword>
<evidence type="ECO:0000256" key="1">
    <source>
        <dbReference type="ARBA" id="ARBA00004123"/>
    </source>
</evidence>
<accession>A0A1R3RY72</accession>
<keyword evidence="13" id="KW-1185">Reference proteome</keyword>
<dbReference type="OrthoDB" id="526653at2759"/>
<dbReference type="Pfam" id="PF11221">
    <property type="entry name" value="Med21"/>
    <property type="match status" value="1"/>
</dbReference>
<sequence>MADILTQLQTCLDQLATQFYSTLSYLTTYHDNIPTTPPPNVPPSLSAPPLAKIPKNSSTPPVPRHNPPDANFPPTTNTKPAYLGAGESRRRGNGSSATCSGQCGALRGATARTGPGLGD</sequence>
<keyword evidence="7" id="KW-0804">Transcription</keyword>
<feature type="compositionally biased region" description="Pro residues" evidence="11">
    <location>
        <begin position="35"/>
        <end position="46"/>
    </location>
</feature>
<reference evidence="13" key="1">
    <citation type="journal article" date="2017" name="Genome Biol.">
        <title>Comparative genomics reveals high biological diversity and specific adaptations in the industrially and medically important fungal genus Aspergillus.</title>
        <authorList>
            <person name="de Vries R.P."/>
            <person name="Riley R."/>
            <person name="Wiebenga A."/>
            <person name="Aguilar-Osorio G."/>
            <person name="Amillis S."/>
            <person name="Uchima C.A."/>
            <person name="Anderluh G."/>
            <person name="Asadollahi M."/>
            <person name="Askin M."/>
            <person name="Barry K."/>
            <person name="Battaglia E."/>
            <person name="Bayram O."/>
            <person name="Benocci T."/>
            <person name="Braus-Stromeyer S.A."/>
            <person name="Caldana C."/>
            <person name="Canovas D."/>
            <person name="Cerqueira G.C."/>
            <person name="Chen F."/>
            <person name="Chen W."/>
            <person name="Choi C."/>
            <person name="Clum A."/>
            <person name="Dos Santos R.A."/>
            <person name="Damasio A.R."/>
            <person name="Diallinas G."/>
            <person name="Emri T."/>
            <person name="Fekete E."/>
            <person name="Flipphi M."/>
            <person name="Freyberg S."/>
            <person name="Gallo A."/>
            <person name="Gournas C."/>
            <person name="Habgood R."/>
            <person name="Hainaut M."/>
            <person name="Harispe M.L."/>
            <person name="Henrissat B."/>
            <person name="Hilden K.S."/>
            <person name="Hope R."/>
            <person name="Hossain A."/>
            <person name="Karabika E."/>
            <person name="Karaffa L."/>
            <person name="Karanyi Z."/>
            <person name="Krasevec N."/>
            <person name="Kuo A."/>
            <person name="Kusch H."/>
            <person name="LaButti K."/>
            <person name="Lagendijk E.L."/>
            <person name="Lapidus A."/>
            <person name="Levasseur A."/>
            <person name="Lindquist E."/>
            <person name="Lipzen A."/>
            <person name="Logrieco A.F."/>
            <person name="MacCabe A."/>
            <person name="Maekelae M.R."/>
            <person name="Malavazi I."/>
            <person name="Melin P."/>
            <person name="Meyer V."/>
            <person name="Mielnichuk N."/>
            <person name="Miskei M."/>
            <person name="Molnar A.P."/>
            <person name="Mule G."/>
            <person name="Ngan C.Y."/>
            <person name="Orejas M."/>
            <person name="Orosz E."/>
            <person name="Ouedraogo J.P."/>
            <person name="Overkamp K.M."/>
            <person name="Park H.-S."/>
            <person name="Perrone G."/>
            <person name="Piumi F."/>
            <person name="Punt P.J."/>
            <person name="Ram A.F."/>
            <person name="Ramon A."/>
            <person name="Rauscher S."/>
            <person name="Record E."/>
            <person name="Riano-Pachon D.M."/>
            <person name="Robert V."/>
            <person name="Roehrig J."/>
            <person name="Ruller R."/>
            <person name="Salamov A."/>
            <person name="Salih N.S."/>
            <person name="Samson R.A."/>
            <person name="Sandor E."/>
            <person name="Sanguinetti M."/>
            <person name="Schuetze T."/>
            <person name="Sepcic K."/>
            <person name="Shelest E."/>
            <person name="Sherlock G."/>
            <person name="Sophianopoulou V."/>
            <person name="Squina F.M."/>
            <person name="Sun H."/>
            <person name="Susca A."/>
            <person name="Todd R.B."/>
            <person name="Tsang A."/>
            <person name="Unkles S.E."/>
            <person name="van de Wiele N."/>
            <person name="van Rossen-Uffink D."/>
            <person name="Oliveira J.V."/>
            <person name="Vesth T.C."/>
            <person name="Visser J."/>
            <person name="Yu J.-H."/>
            <person name="Zhou M."/>
            <person name="Andersen M.R."/>
            <person name="Archer D.B."/>
            <person name="Baker S.E."/>
            <person name="Benoit I."/>
            <person name="Brakhage A.A."/>
            <person name="Braus G.H."/>
            <person name="Fischer R."/>
            <person name="Frisvad J.C."/>
            <person name="Goldman G.H."/>
            <person name="Houbraken J."/>
            <person name="Oakley B."/>
            <person name="Pocsi I."/>
            <person name="Scazzocchio C."/>
            <person name="Seiboth B."/>
            <person name="vanKuyk P.A."/>
            <person name="Wortman J."/>
            <person name="Dyer P.S."/>
            <person name="Grigoriev I.V."/>
        </authorList>
    </citation>
    <scope>NUCLEOTIDE SEQUENCE [LARGE SCALE GENOMIC DNA]</scope>
    <source>
        <strain evidence="13">ITEM 5010</strain>
    </source>
</reference>
<dbReference type="VEuPathDB" id="FungiDB:ASPCADRAFT_503497"/>
<dbReference type="InterPro" id="IPR037212">
    <property type="entry name" value="Med7/Med21-like"/>
</dbReference>
<proteinExistence type="inferred from homology"/>
<evidence type="ECO:0000256" key="8">
    <source>
        <dbReference type="ARBA" id="ARBA00023242"/>
    </source>
</evidence>
<comment type="subunit">
    <text evidence="3">Component of the Mediator complex.</text>
</comment>
<dbReference type="SUPFAM" id="SSF140718">
    <property type="entry name" value="Mediator hinge subcomplex-like"/>
    <property type="match status" value="1"/>
</dbReference>
<dbReference type="GO" id="GO:0016592">
    <property type="term" value="C:mediator complex"/>
    <property type="evidence" value="ECO:0007669"/>
    <property type="project" value="InterPro"/>
</dbReference>
<evidence type="ECO:0000256" key="10">
    <source>
        <dbReference type="ARBA" id="ARBA00031952"/>
    </source>
</evidence>
<evidence type="ECO:0000256" key="11">
    <source>
        <dbReference type="SAM" id="MobiDB-lite"/>
    </source>
</evidence>
<dbReference type="InterPro" id="IPR021384">
    <property type="entry name" value="Mediator_Med21"/>
</dbReference>